<keyword evidence="5" id="KW-0560">Oxidoreductase</keyword>
<keyword evidence="4 5" id="KW-0274">FAD</keyword>
<dbReference type="InterPro" id="IPR006091">
    <property type="entry name" value="Acyl-CoA_Oxase/DH_mid-dom"/>
</dbReference>
<evidence type="ECO:0000256" key="5">
    <source>
        <dbReference type="RuleBase" id="RU362125"/>
    </source>
</evidence>
<comment type="cofactor">
    <cofactor evidence="1 5">
        <name>FAD</name>
        <dbReference type="ChEBI" id="CHEBI:57692"/>
    </cofactor>
</comment>
<dbReference type="InterPro" id="IPR009100">
    <property type="entry name" value="AcylCoA_DH/oxidase_NM_dom_sf"/>
</dbReference>
<proteinExistence type="inferred from homology"/>
<dbReference type="Pfam" id="PF02771">
    <property type="entry name" value="Acyl-CoA_dh_N"/>
    <property type="match status" value="1"/>
</dbReference>
<evidence type="ECO:0000256" key="2">
    <source>
        <dbReference type="ARBA" id="ARBA00009347"/>
    </source>
</evidence>
<feature type="domain" description="Acyl-CoA oxidase/dehydrogenase middle" evidence="7">
    <location>
        <begin position="134"/>
        <end position="239"/>
    </location>
</feature>
<comment type="similarity">
    <text evidence="2 5">Belongs to the acyl-CoA dehydrogenase family.</text>
</comment>
<evidence type="ECO:0000256" key="1">
    <source>
        <dbReference type="ARBA" id="ARBA00001974"/>
    </source>
</evidence>
<dbReference type="Proteomes" id="UP000586918">
    <property type="component" value="Unassembled WGS sequence"/>
</dbReference>
<dbReference type="GO" id="GO:0046359">
    <property type="term" value="P:butyrate catabolic process"/>
    <property type="evidence" value="ECO:0007669"/>
    <property type="project" value="TreeGrafter"/>
</dbReference>
<dbReference type="GO" id="GO:0033539">
    <property type="term" value="P:fatty acid beta-oxidation using acyl-CoA dehydrogenase"/>
    <property type="evidence" value="ECO:0007669"/>
    <property type="project" value="TreeGrafter"/>
</dbReference>
<evidence type="ECO:0000313" key="9">
    <source>
        <dbReference type="EMBL" id="NMH94439.1"/>
    </source>
</evidence>
<dbReference type="InterPro" id="IPR013786">
    <property type="entry name" value="AcylCoA_DH/ox_N"/>
</dbReference>
<dbReference type="RefSeq" id="WP_169415126.1">
    <property type="nucleotide sequence ID" value="NZ_JAAXKZ010000111.1"/>
</dbReference>
<keyword evidence="3 5" id="KW-0285">Flavoprotein</keyword>
<dbReference type="Pfam" id="PF02770">
    <property type="entry name" value="Acyl-CoA_dh_M"/>
    <property type="match status" value="1"/>
</dbReference>
<evidence type="ECO:0000256" key="3">
    <source>
        <dbReference type="ARBA" id="ARBA00022630"/>
    </source>
</evidence>
<keyword evidence="10" id="KW-1185">Reference proteome</keyword>
<dbReference type="InterPro" id="IPR009075">
    <property type="entry name" value="AcylCo_DH/oxidase_C"/>
</dbReference>
<organism evidence="9 10">
    <name type="scientific">Pseudonocardia bannensis</name>
    <dbReference type="NCBI Taxonomy" id="630973"/>
    <lineage>
        <taxon>Bacteria</taxon>
        <taxon>Bacillati</taxon>
        <taxon>Actinomycetota</taxon>
        <taxon>Actinomycetes</taxon>
        <taxon>Pseudonocardiales</taxon>
        <taxon>Pseudonocardiaceae</taxon>
        <taxon>Pseudonocardia</taxon>
    </lineage>
</organism>
<dbReference type="GO" id="GO:0050660">
    <property type="term" value="F:flavin adenine dinucleotide binding"/>
    <property type="evidence" value="ECO:0007669"/>
    <property type="project" value="InterPro"/>
</dbReference>
<protein>
    <submittedName>
        <fullName evidence="9">Acyl-CoA/acyl-ACP dehydrogenase</fullName>
    </submittedName>
</protein>
<sequence length="424" mass="46406">MTIDFTLSDAQQELQRNAQGFAETVLRPIVERIDRAADGWEAFLAGREAYREMARAGFTTACIPTEYGGGGFSMVDFAIAAEELSRVDISVPTTLLASGLGLQPIIQYGTPEQKERLLRPFVEDQEGELLASYAFTDVAGGANFDSPDPAGGIQTLARRDGDEWVITGQKHYTTNGTGWDRKGCQLYTVVCRTDPAAGADESLAVIAVPGDSPGIGVVDVYDKLGNRGVVTPRVHFDEVRVPAENLIGKPGRHGKRIVSGAFSWTAALIGAACVGTMRGAFEYALDFARTERRLGTAPVIEHQNVGFMLADIKMRIEACRYLTWKACHDFERTGGLAEELPIMTKVYCSETAVSAVYDCMRVVGIASYTRDLAPLERMMRDAMVFPLYDGGNQGVRRRQLHDIFRQPGYDSMLAARGDVPPWAR</sequence>
<dbReference type="InterPro" id="IPR046373">
    <property type="entry name" value="Acyl-CoA_Oxase/DH_mid-dom_sf"/>
</dbReference>
<dbReference type="SUPFAM" id="SSF56645">
    <property type="entry name" value="Acyl-CoA dehydrogenase NM domain-like"/>
    <property type="match status" value="1"/>
</dbReference>
<dbReference type="Gene3D" id="2.40.110.10">
    <property type="entry name" value="Butyryl-CoA Dehydrogenase, subunit A, domain 2"/>
    <property type="match status" value="1"/>
</dbReference>
<evidence type="ECO:0000256" key="4">
    <source>
        <dbReference type="ARBA" id="ARBA00022827"/>
    </source>
</evidence>
<dbReference type="EMBL" id="JAAXKZ010000111">
    <property type="protein sequence ID" value="NMH94439.1"/>
    <property type="molecule type" value="Genomic_DNA"/>
</dbReference>
<evidence type="ECO:0000259" key="6">
    <source>
        <dbReference type="Pfam" id="PF00441"/>
    </source>
</evidence>
<feature type="domain" description="Acyl-CoA dehydrogenase/oxidase N-terminal" evidence="8">
    <location>
        <begin position="8"/>
        <end position="122"/>
    </location>
</feature>
<dbReference type="InterPro" id="IPR037069">
    <property type="entry name" value="AcylCoA_DH/ox_N_sf"/>
</dbReference>
<dbReference type="GO" id="GO:0003995">
    <property type="term" value="F:acyl-CoA dehydrogenase activity"/>
    <property type="evidence" value="ECO:0007669"/>
    <property type="project" value="TreeGrafter"/>
</dbReference>
<dbReference type="AlphaFoldDB" id="A0A848DPK3"/>
<dbReference type="Pfam" id="PF00441">
    <property type="entry name" value="Acyl-CoA_dh_1"/>
    <property type="match status" value="1"/>
</dbReference>
<dbReference type="PANTHER" id="PTHR43884:SF12">
    <property type="entry name" value="ISOVALERYL-COA DEHYDROGENASE, MITOCHONDRIAL-RELATED"/>
    <property type="match status" value="1"/>
</dbReference>
<evidence type="ECO:0000313" key="10">
    <source>
        <dbReference type="Proteomes" id="UP000586918"/>
    </source>
</evidence>
<evidence type="ECO:0000259" key="8">
    <source>
        <dbReference type="Pfam" id="PF02771"/>
    </source>
</evidence>
<feature type="domain" description="Acyl-CoA dehydrogenase/oxidase C-terminal" evidence="6">
    <location>
        <begin position="253"/>
        <end position="399"/>
    </location>
</feature>
<reference evidence="9 10" key="1">
    <citation type="submission" date="2020-04" db="EMBL/GenBank/DDBJ databases">
        <authorList>
            <person name="Klaysubun C."/>
            <person name="Duangmal K."/>
            <person name="Lipun K."/>
        </authorList>
    </citation>
    <scope>NUCLEOTIDE SEQUENCE [LARGE SCALE GENOMIC DNA]</scope>
    <source>
        <strain evidence="9 10">DSM 45300</strain>
    </source>
</reference>
<accession>A0A848DPK3</accession>
<gene>
    <name evidence="9" type="ORF">HF519_23240</name>
</gene>
<comment type="caution">
    <text evidence="9">The sequence shown here is derived from an EMBL/GenBank/DDBJ whole genome shotgun (WGS) entry which is preliminary data.</text>
</comment>
<dbReference type="Gene3D" id="1.10.540.10">
    <property type="entry name" value="Acyl-CoA dehydrogenase/oxidase, N-terminal domain"/>
    <property type="match status" value="1"/>
</dbReference>
<dbReference type="PANTHER" id="PTHR43884">
    <property type="entry name" value="ACYL-COA DEHYDROGENASE"/>
    <property type="match status" value="1"/>
</dbReference>
<evidence type="ECO:0000259" key="7">
    <source>
        <dbReference type="Pfam" id="PF02770"/>
    </source>
</evidence>
<dbReference type="InterPro" id="IPR036250">
    <property type="entry name" value="AcylCo_DH-like_C"/>
</dbReference>
<name>A0A848DPK3_9PSEU</name>
<dbReference type="Gene3D" id="1.20.140.10">
    <property type="entry name" value="Butyryl-CoA Dehydrogenase, subunit A, domain 3"/>
    <property type="match status" value="1"/>
</dbReference>
<dbReference type="SUPFAM" id="SSF47203">
    <property type="entry name" value="Acyl-CoA dehydrogenase C-terminal domain-like"/>
    <property type="match status" value="1"/>
</dbReference>